<reference evidence="2 3" key="1">
    <citation type="submission" date="2019-02" db="EMBL/GenBank/DDBJ databases">
        <title>Deep-cultivation of Planctomycetes and their phenomic and genomic characterization uncovers novel biology.</title>
        <authorList>
            <person name="Wiegand S."/>
            <person name="Jogler M."/>
            <person name="Boedeker C."/>
            <person name="Pinto D."/>
            <person name="Vollmers J."/>
            <person name="Rivas-Marin E."/>
            <person name="Kohn T."/>
            <person name="Peeters S.H."/>
            <person name="Heuer A."/>
            <person name="Rast P."/>
            <person name="Oberbeckmann S."/>
            <person name="Bunk B."/>
            <person name="Jeske O."/>
            <person name="Meyerdierks A."/>
            <person name="Storesund J.E."/>
            <person name="Kallscheuer N."/>
            <person name="Luecker S."/>
            <person name="Lage O.M."/>
            <person name="Pohl T."/>
            <person name="Merkel B.J."/>
            <person name="Hornburger P."/>
            <person name="Mueller R.-W."/>
            <person name="Bruemmer F."/>
            <person name="Labrenz M."/>
            <person name="Spormann A.M."/>
            <person name="Op den Camp H."/>
            <person name="Overmann J."/>
            <person name="Amann R."/>
            <person name="Jetten M.S.M."/>
            <person name="Mascher T."/>
            <person name="Medema M.H."/>
            <person name="Devos D.P."/>
            <person name="Kaster A.-K."/>
            <person name="Ovreas L."/>
            <person name="Rohde M."/>
            <person name="Galperin M.Y."/>
            <person name="Jogler C."/>
        </authorList>
    </citation>
    <scope>NUCLEOTIDE SEQUENCE [LARGE SCALE GENOMIC DNA]</scope>
    <source>
        <strain evidence="2 3">Poly24</strain>
    </source>
</reference>
<dbReference type="EMBL" id="CP036348">
    <property type="protein sequence ID" value="QDV66473.1"/>
    <property type="molecule type" value="Genomic_DNA"/>
</dbReference>
<evidence type="ECO:0000313" key="2">
    <source>
        <dbReference type="EMBL" id="QDV66473.1"/>
    </source>
</evidence>
<evidence type="ECO:0000256" key="1">
    <source>
        <dbReference type="SAM" id="Phobius"/>
    </source>
</evidence>
<keyword evidence="1" id="KW-1133">Transmembrane helix</keyword>
<protein>
    <recommendedName>
        <fullName evidence="4">TadE-like protein</fullName>
    </recommendedName>
</protein>
<feature type="transmembrane region" description="Helical" evidence="1">
    <location>
        <begin position="54"/>
        <end position="78"/>
    </location>
</feature>
<dbReference type="RefSeq" id="WP_145089077.1">
    <property type="nucleotide sequence ID" value="NZ_CP036348.1"/>
</dbReference>
<dbReference type="AlphaFoldDB" id="A0A518JLQ2"/>
<sequence length="282" mass="30838">MTLPMLLESVESVWVIWSVSLVALIALTRHAFLQNRWQGIRAFLRDESGASYTLPYLLTLPFAMLIFCCALQGTFILLAKIGTMHAAYGAARAAIVWQGAQWNSDSQSREHVDYYADRAAALGMVPFAAGVKQPQVERLLTSQLPSAGGANLILQSPLYNLAYQGFAGISESSTPSRVIRNPDAIATTSYINQKILVAGTLTKATVKNSNDITRFNDQVEVQVAYWMPLQIPLGAPIFAMWGSGPAEGNFYARRITTTVTLPSEAALTRSGRLEVPYVPHDI</sequence>
<organism evidence="2 3">
    <name type="scientific">Rosistilla carotiformis</name>
    <dbReference type="NCBI Taxonomy" id="2528017"/>
    <lineage>
        <taxon>Bacteria</taxon>
        <taxon>Pseudomonadati</taxon>
        <taxon>Planctomycetota</taxon>
        <taxon>Planctomycetia</taxon>
        <taxon>Pirellulales</taxon>
        <taxon>Pirellulaceae</taxon>
        <taxon>Rosistilla</taxon>
    </lineage>
</organism>
<keyword evidence="3" id="KW-1185">Reference proteome</keyword>
<dbReference type="Proteomes" id="UP000315082">
    <property type="component" value="Chromosome"/>
</dbReference>
<dbReference type="KEGG" id="rcf:Poly24_01590"/>
<accession>A0A518JLQ2</accession>
<evidence type="ECO:0000313" key="3">
    <source>
        <dbReference type="Proteomes" id="UP000315082"/>
    </source>
</evidence>
<keyword evidence="1" id="KW-0812">Transmembrane</keyword>
<feature type="transmembrane region" description="Helical" evidence="1">
    <location>
        <begin position="12"/>
        <end position="33"/>
    </location>
</feature>
<keyword evidence="1" id="KW-0472">Membrane</keyword>
<gene>
    <name evidence="2" type="ORF">Poly24_01590</name>
</gene>
<proteinExistence type="predicted"/>
<dbReference type="OrthoDB" id="9867011at2"/>
<name>A0A518JLQ2_9BACT</name>
<evidence type="ECO:0008006" key="4">
    <source>
        <dbReference type="Google" id="ProtNLM"/>
    </source>
</evidence>